<feature type="compositionally biased region" description="Polar residues" evidence="1">
    <location>
        <begin position="286"/>
        <end position="301"/>
    </location>
</feature>
<accession>A0A8H4XBT2</accession>
<comment type="caution">
    <text evidence="2">The sequence shown here is derived from an EMBL/GenBank/DDBJ whole genome shotgun (WGS) entry which is preliminary data.</text>
</comment>
<evidence type="ECO:0000313" key="2">
    <source>
        <dbReference type="EMBL" id="KAF4969227.1"/>
    </source>
</evidence>
<dbReference type="AlphaFoldDB" id="A0A8H4XBT2"/>
<feature type="region of interest" description="Disordered" evidence="1">
    <location>
        <begin position="162"/>
        <end position="213"/>
    </location>
</feature>
<dbReference type="EMBL" id="JABEXW010000168">
    <property type="protein sequence ID" value="KAF4969227.1"/>
    <property type="molecule type" value="Genomic_DNA"/>
</dbReference>
<keyword evidence="3" id="KW-1185">Reference proteome</keyword>
<dbReference type="Proteomes" id="UP000622797">
    <property type="component" value="Unassembled WGS sequence"/>
</dbReference>
<reference evidence="2" key="2">
    <citation type="submission" date="2020-05" db="EMBL/GenBank/DDBJ databases">
        <authorList>
            <person name="Kim H.-S."/>
            <person name="Proctor R.H."/>
            <person name="Brown D.W."/>
        </authorList>
    </citation>
    <scope>NUCLEOTIDE SEQUENCE</scope>
    <source>
        <strain evidence="2">NRRL 20472</strain>
    </source>
</reference>
<proteinExistence type="predicted"/>
<feature type="region of interest" description="Disordered" evidence="1">
    <location>
        <begin position="286"/>
        <end position="309"/>
    </location>
</feature>
<dbReference type="OrthoDB" id="5102578at2759"/>
<feature type="compositionally biased region" description="Polar residues" evidence="1">
    <location>
        <begin position="162"/>
        <end position="186"/>
    </location>
</feature>
<sequence length="309" mass="35026">MPHNAPDNDVSVNDYHLNGEDFEAEVLKRYPTWRREQVKKVLSSFEKAKSVMSLQAIQEIHKYLSTGRWINDAFHACRHPAYMHLRGQRPHDFEKQQFYYPYFLVVQAIYPRSDGVEKIAIGLSQHWGIPFDWTEPWYPRLDDPAREHALIMGQGLDVSEITRNSSSASNPLATESSSSCITVSRNPKTDETQPEPQNQPNSADNGNTLGDYNNKLASIRADFDQRLTEIQSQLQVDTTRSDADKAHYHVTKAKDLAKEANQLAKQADHHATVALEAVESLMERLNGNSKQPASNDANNGRASKRARKN</sequence>
<gene>
    <name evidence="2" type="ORF">FSARC_3480</name>
</gene>
<evidence type="ECO:0000313" key="3">
    <source>
        <dbReference type="Proteomes" id="UP000622797"/>
    </source>
</evidence>
<protein>
    <submittedName>
        <fullName evidence="2">Uncharacterized protein</fullName>
    </submittedName>
</protein>
<name>A0A8H4XBT2_9HYPO</name>
<reference evidence="2" key="1">
    <citation type="journal article" date="2020" name="BMC Genomics">
        <title>Correction to: Identification and distribution of gene clusters required for synthesis of sphingolipid metabolism inhibitors in diverse species of the filamentous fungus Fusarium.</title>
        <authorList>
            <person name="Kim H.S."/>
            <person name="Lohmar J.M."/>
            <person name="Busman M."/>
            <person name="Brown D.W."/>
            <person name="Naumann T.A."/>
            <person name="Divon H.H."/>
            <person name="Lysoe E."/>
            <person name="Uhlig S."/>
            <person name="Proctor R.H."/>
        </authorList>
    </citation>
    <scope>NUCLEOTIDE SEQUENCE</scope>
    <source>
        <strain evidence="2">NRRL 20472</strain>
    </source>
</reference>
<evidence type="ECO:0000256" key="1">
    <source>
        <dbReference type="SAM" id="MobiDB-lite"/>
    </source>
</evidence>
<feature type="compositionally biased region" description="Polar residues" evidence="1">
    <location>
        <begin position="194"/>
        <end position="211"/>
    </location>
</feature>
<organism evidence="2 3">
    <name type="scientific">Fusarium sarcochroum</name>
    <dbReference type="NCBI Taxonomy" id="1208366"/>
    <lineage>
        <taxon>Eukaryota</taxon>
        <taxon>Fungi</taxon>
        <taxon>Dikarya</taxon>
        <taxon>Ascomycota</taxon>
        <taxon>Pezizomycotina</taxon>
        <taxon>Sordariomycetes</taxon>
        <taxon>Hypocreomycetidae</taxon>
        <taxon>Hypocreales</taxon>
        <taxon>Nectriaceae</taxon>
        <taxon>Fusarium</taxon>
        <taxon>Fusarium lateritium species complex</taxon>
    </lineage>
</organism>